<comment type="similarity">
    <text evidence="1">Belongs to the PPR family. P subfamily.</text>
</comment>
<dbReference type="Gene3D" id="1.25.40.10">
    <property type="entry name" value="Tetratricopeptide repeat domain"/>
    <property type="match status" value="2"/>
</dbReference>
<evidence type="ECO:0000313" key="4">
    <source>
        <dbReference type="EMBL" id="RZC80962.1"/>
    </source>
</evidence>
<feature type="repeat" description="PPR" evidence="3">
    <location>
        <begin position="79"/>
        <end position="113"/>
    </location>
</feature>
<dbReference type="Gramene" id="RZC80962">
    <property type="protein sequence ID" value="RZC80962"/>
    <property type="gene ID" value="C5167_043532"/>
</dbReference>
<feature type="repeat" description="PPR" evidence="3">
    <location>
        <begin position="9"/>
        <end position="43"/>
    </location>
</feature>
<evidence type="ECO:0000256" key="3">
    <source>
        <dbReference type="PROSITE-ProRule" id="PRU00708"/>
    </source>
</evidence>
<dbReference type="Pfam" id="PF12854">
    <property type="entry name" value="PPR_1"/>
    <property type="match status" value="2"/>
</dbReference>
<dbReference type="PANTHER" id="PTHR46128:SF285">
    <property type="entry name" value="PENTATRICOPEPTIDE REPEAT-CONTAINING PROTEIN"/>
    <property type="match status" value="1"/>
</dbReference>
<dbReference type="PROSITE" id="PS51375">
    <property type="entry name" value="PPR"/>
    <property type="match status" value="4"/>
</dbReference>
<dbReference type="InterPro" id="IPR050872">
    <property type="entry name" value="PPR_P_subfamily"/>
</dbReference>
<dbReference type="PANTHER" id="PTHR46128">
    <property type="entry name" value="MITOCHONDRIAL GROUP I INTRON SPLICING FACTOR CCM1"/>
    <property type="match status" value="1"/>
</dbReference>
<dbReference type="NCBIfam" id="TIGR00756">
    <property type="entry name" value="PPR"/>
    <property type="match status" value="4"/>
</dbReference>
<dbReference type="AlphaFoldDB" id="A0A4Y7L8H2"/>
<evidence type="ECO:0008006" key="6">
    <source>
        <dbReference type="Google" id="ProtNLM"/>
    </source>
</evidence>
<sequence>MQTFGPSPNEVTYGTMLDGLCKNGKIEEAIELFESMEGIGALANIEMYTILIHGLCRADQLEDARKMFHEIPEKGLVPNVVTYNTMMSGLFHRKMSLKVDKLIIEMEEKCCLPTARTYDTIIKGFFKGKETEKALQFLRKMLARNLNLYQWPDYMCDTYAWTLKVGLVVLFYISTCIHLKSFLHNRTQTTCGKIVLKNCMKLTYLMKRWGRYYLGRVLVLEECYRGE</sequence>
<feature type="non-terminal residue" evidence="4">
    <location>
        <position position="227"/>
    </location>
</feature>
<accession>A0A4Y7L8H2</accession>
<keyword evidence="2" id="KW-0677">Repeat</keyword>
<organism evidence="4 5">
    <name type="scientific">Papaver somniferum</name>
    <name type="common">Opium poppy</name>
    <dbReference type="NCBI Taxonomy" id="3469"/>
    <lineage>
        <taxon>Eukaryota</taxon>
        <taxon>Viridiplantae</taxon>
        <taxon>Streptophyta</taxon>
        <taxon>Embryophyta</taxon>
        <taxon>Tracheophyta</taxon>
        <taxon>Spermatophyta</taxon>
        <taxon>Magnoliopsida</taxon>
        <taxon>Ranunculales</taxon>
        <taxon>Papaveraceae</taxon>
        <taxon>Papaveroideae</taxon>
        <taxon>Papaver</taxon>
    </lineage>
</organism>
<dbReference type="InterPro" id="IPR002885">
    <property type="entry name" value="PPR_rpt"/>
</dbReference>
<keyword evidence="5" id="KW-1185">Reference proteome</keyword>
<name>A0A4Y7L8H2_PAPSO</name>
<dbReference type="InterPro" id="IPR011990">
    <property type="entry name" value="TPR-like_helical_dom_sf"/>
</dbReference>
<reference evidence="4 5" key="1">
    <citation type="journal article" date="2018" name="Science">
        <title>The opium poppy genome and morphinan production.</title>
        <authorList>
            <person name="Guo L."/>
            <person name="Winzer T."/>
            <person name="Yang X."/>
            <person name="Li Y."/>
            <person name="Ning Z."/>
            <person name="He Z."/>
            <person name="Teodor R."/>
            <person name="Lu Y."/>
            <person name="Bowser T.A."/>
            <person name="Graham I.A."/>
            <person name="Ye K."/>
        </authorList>
    </citation>
    <scope>NUCLEOTIDE SEQUENCE [LARGE SCALE GENOMIC DNA]</scope>
    <source>
        <strain evidence="5">cv. HN1</strain>
        <tissue evidence="4">Leaves</tissue>
    </source>
</reference>
<gene>
    <name evidence="4" type="ORF">C5167_043532</name>
</gene>
<evidence type="ECO:0000313" key="5">
    <source>
        <dbReference type="Proteomes" id="UP000316621"/>
    </source>
</evidence>
<dbReference type="EMBL" id="CM010724">
    <property type="protein sequence ID" value="RZC80962.1"/>
    <property type="molecule type" value="Genomic_DNA"/>
</dbReference>
<protein>
    <recommendedName>
        <fullName evidence="6">Pentacotripeptide-repeat region of PRORP domain-containing protein</fullName>
    </recommendedName>
</protein>
<dbReference type="Pfam" id="PF13041">
    <property type="entry name" value="PPR_2"/>
    <property type="match status" value="1"/>
</dbReference>
<proteinExistence type="inferred from homology"/>
<feature type="repeat" description="PPR" evidence="3">
    <location>
        <begin position="44"/>
        <end position="78"/>
    </location>
</feature>
<evidence type="ECO:0000256" key="1">
    <source>
        <dbReference type="ARBA" id="ARBA00007626"/>
    </source>
</evidence>
<feature type="repeat" description="PPR" evidence="3">
    <location>
        <begin position="114"/>
        <end position="148"/>
    </location>
</feature>
<dbReference type="OMA" id="RIPNECT"/>
<dbReference type="Proteomes" id="UP000316621">
    <property type="component" value="Chromosome 10"/>
</dbReference>
<evidence type="ECO:0000256" key="2">
    <source>
        <dbReference type="ARBA" id="ARBA00022737"/>
    </source>
</evidence>